<dbReference type="CDD" id="cd00033">
    <property type="entry name" value="CCP"/>
    <property type="match status" value="6"/>
</dbReference>
<dbReference type="PANTHER" id="PTHR45656">
    <property type="entry name" value="PROTEIN CBR-CLEC-78"/>
    <property type="match status" value="1"/>
</dbReference>
<dbReference type="AlphaFoldDB" id="A0A9J7KNB9"/>
<feature type="domain" description="Sushi" evidence="9">
    <location>
        <begin position="286"/>
        <end position="345"/>
    </location>
</feature>
<keyword evidence="4 5" id="KW-1015">Disulfide bond</keyword>
<keyword evidence="2 8" id="KW-0732">Signal</keyword>
<dbReference type="KEGG" id="bfo:118409907"/>
<keyword evidence="1 5" id="KW-0768">Sushi</keyword>
<dbReference type="FunFam" id="2.10.70.10:FF:000014">
    <property type="entry name" value="Membrane cofactor protein"/>
    <property type="match status" value="1"/>
</dbReference>
<keyword evidence="3" id="KW-0677">Repeat</keyword>
<comment type="caution">
    <text evidence="5">Lacks conserved residue(s) required for the propagation of feature annotation.</text>
</comment>
<feature type="region of interest" description="Disordered" evidence="6">
    <location>
        <begin position="521"/>
        <end position="551"/>
    </location>
</feature>
<feature type="domain" description="Sushi" evidence="9">
    <location>
        <begin position="224"/>
        <end position="284"/>
    </location>
</feature>
<dbReference type="SUPFAM" id="SSF57535">
    <property type="entry name" value="Complement control module/SCR domain"/>
    <property type="match status" value="6"/>
</dbReference>
<dbReference type="OrthoDB" id="6127264at2759"/>
<feature type="chain" id="PRO_5039930878" evidence="8">
    <location>
        <begin position="23"/>
        <end position="639"/>
    </location>
</feature>
<keyword evidence="10" id="KW-1185">Reference proteome</keyword>
<sequence length="639" mass="70099">MLLATAVLCFTLVVQLFGEGKASVCSDPGIPEHSRRNVRAGQELFPGAVLRYSCDGGYAMVGSDKMQCLDSGEWQPPDPPTCRALACSIPDDIPNGKFGIMSKPASLSSILYPEGTVIQYKCNRGYRLVGEEQTTCEGGHWSEETPTCVQICSHFEEIDHCQINVVNSRCIQNSYCYNGTIVEYHCDQGYFQMGPARRACVNGHWTAMQDGHFTSDEAPPRCVPECPTPSPIENGLVQSGESELKGPFLEGSEVTYHCSSGYTLIGPTMRRCTGGAWTDQDPHCWKVCDPPETITHGDYADHKQTYREGETVQYFCSPNYRLDGDSYRECLTTGSWSGMLPRCVWDPTAQGRPCQAPPQPVHGYHENPDRAYFNPRETVHFFCRDGYRLEGSDTMTCQPNGTWGGELPTCVMDTHSTHTDTPIPSTFSETWSIVAASAGSVLGILIIAVIIVAWQCRPGRRRLLNDCPPGHPFYFMDDSDQVGLLTMDPMAQGVHITLPSYEEACQEQGTQEPPSFQAVVEEGQNQTSEGGGEGTGNNEHSSPNFSNGEHNHRSQVHFVADMHSLPGSHSVRDEQSSIGDSVASVETAPLSEESMSTSRQSTCGSLSSSKESLIDTPESALDRQLEAMTPRLTFDTQEA</sequence>
<keyword evidence="7" id="KW-0812">Transmembrane</keyword>
<evidence type="ECO:0000256" key="4">
    <source>
        <dbReference type="ARBA" id="ARBA00023157"/>
    </source>
</evidence>
<dbReference type="GeneID" id="118409907"/>
<dbReference type="OMA" id="CLMEQGC"/>
<proteinExistence type="predicted"/>
<evidence type="ECO:0000256" key="7">
    <source>
        <dbReference type="SAM" id="Phobius"/>
    </source>
</evidence>
<feature type="region of interest" description="Disordered" evidence="6">
    <location>
        <begin position="565"/>
        <end position="639"/>
    </location>
</feature>
<dbReference type="SMART" id="SM00032">
    <property type="entry name" value="CCP"/>
    <property type="match status" value="6"/>
</dbReference>
<reference evidence="11" key="2">
    <citation type="submission" date="2025-08" db="UniProtKB">
        <authorList>
            <consortium name="RefSeq"/>
        </authorList>
    </citation>
    <scope>IDENTIFICATION</scope>
    <source>
        <strain evidence="11">S238N-H82</strain>
        <tissue evidence="11">Testes</tissue>
    </source>
</reference>
<feature type="disulfide bond" evidence="5">
    <location>
        <begin position="316"/>
        <end position="343"/>
    </location>
</feature>
<feature type="disulfide bond" evidence="5">
    <location>
        <begin position="25"/>
        <end position="68"/>
    </location>
</feature>
<feature type="disulfide bond" evidence="5">
    <location>
        <begin position="383"/>
        <end position="410"/>
    </location>
</feature>
<gene>
    <name evidence="11" type="primary">LOC118409907</name>
</gene>
<evidence type="ECO:0000256" key="2">
    <source>
        <dbReference type="ARBA" id="ARBA00022729"/>
    </source>
</evidence>
<feature type="disulfide bond" evidence="5">
    <location>
        <begin position="354"/>
        <end position="397"/>
    </location>
</feature>
<feature type="domain" description="Sushi" evidence="9">
    <location>
        <begin position="352"/>
        <end position="412"/>
    </location>
</feature>
<feature type="transmembrane region" description="Helical" evidence="7">
    <location>
        <begin position="431"/>
        <end position="454"/>
    </location>
</feature>
<feature type="domain" description="Sushi" evidence="9">
    <location>
        <begin position="23"/>
        <end position="84"/>
    </location>
</feature>
<dbReference type="PANTHER" id="PTHR45656:SF4">
    <property type="entry name" value="PROTEIN CBR-CLEC-78"/>
    <property type="match status" value="1"/>
</dbReference>
<keyword evidence="7" id="KW-1133">Transmembrane helix</keyword>
<feature type="domain" description="Sushi" evidence="9">
    <location>
        <begin position="85"/>
        <end position="150"/>
    </location>
</feature>
<feature type="compositionally biased region" description="Polar residues" evidence="6">
    <location>
        <begin position="593"/>
        <end position="611"/>
    </location>
</feature>
<dbReference type="Pfam" id="PF00084">
    <property type="entry name" value="Sushi"/>
    <property type="match status" value="5"/>
</dbReference>
<dbReference type="RefSeq" id="XP_035667180.1">
    <property type="nucleotide sequence ID" value="XM_035811287.1"/>
</dbReference>
<dbReference type="InterPro" id="IPR000436">
    <property type="entry name" value="Sushi_SCR_CCP_dom"/>
</dbReference>
<evidence type="ECO:0000313" key="10">
    <source>
        <dbReference type="Proteomes" id="UP000001554"/>
    </source>
</evidence>
<evidence type="ECO:0000256" key="1">
    <source>
        <dbReference type="ARBA" id="ARBA00022659"/>
    </source>
</evidence>
<protein>
    <submittedName>
        <fullName evidence="11">Sushi, von Willebrand factor type A, EGF and pentraxin domain-containing protein 1-like isoform X1</fullName>
    </submittedName>
</protein>
<dbReference type="Proteomes" id="UP000001554">
    <property type="component" value="Chromosome 1"/>
</dbReference>
<dbReference type="Gene3D" id="2.10.70.10">
    <property type="entry name" value="Complement Module, domain 1"/>
    <property type="match status" value="6"/>
</dbReference>
<evidence type="ECO:0000313" key="11">
    <source>
        <dbReference type="RefSeq" id="XP_035667180.1"/>
    </source>
</evidence>
<evidence type="ECO:0000256" key="3">
    <source>
        <dbReference type="ARBA" id="ARBA00022737"/>
    </source>
</evidence>
<accession>A0A9J7KNB9</accession>
<dbReference type="InterPro" id="IPR051277">
    <property type="entry name" value="SEZ6_CSMD_C4BPB_Regulators"/>
</dbReference>
<evidence type="ECO:0000259" key="9">
    <source>
        <dbReference type="PROSITE" id="PS50923"/>
    </source>
</evidence>
<evidence type="ECO:0000256" key="5">
    <source>
        <dbReference type="PROSITE-ProRule" id="PRU00302"/>
    </source>
</evidence>
<evidence type="ECO:0000256" key="8">
    <source>
        <dbReference type="SAM" id="SignalP"/>
    </source>
</evidence>
<name>A0A9J7KNB9_BRAFL</name>
<dbReference type="PROSITE" id="PS50923">
    <property type="entry name" value="SUSHI"/>
    <property type="match status" value="5"/>
</dbReference>
<feature type="signal peptide" evidence="8">
    <location>
        <begin position="1"/>
        <end position="22"/>
    </location>
</feature>
<keyword evidence="7" id="KW-0472">Membrane</keyword>
<dbReference type="InterPro" id="IPR035976">
    <property type="entry name" value="Sushi/SCR/CCP_sf"/>
</dbReference>
<evidence type="ECO:0000256" key="6">
    <source>
        <dbReference type="SAM" id="MobiDB-lite"/>
    </source>
</evidence>
<reference evidence="10" key="1">
    <citation type="journal article" date="2020" name="Nat. Ecol. Evol.">
        <title>Deeply conserved synteny resolves early events in vertebrate evolution.</title>
        <authorList>
            <person name="Simakov O."/>
            <person name="Marletaz F."/>
            <person name="Yue J.X."/>
            <person name="O'Connell B."/>
            <person name="Jenkins J."/>
            <person name="Brandt A."/>
            <person name="Calef R."/>
            <person name="Tung C.H."/>
            <person name="Huang T.K."/>
            <person name="Schmutz J."/>
            <person name="Satoh N."/>
            <person name="Yu J.K."/>
            <person name="Putnam N.H."/>
            <person name="Green R.E."/>
            <person name="Rokhsar D.S."/>
        </authorList>
    </citation>
    <scope>NUCLEOTIDE SEQUENCE [LARGE SCALE GENOMIC DNA]</scope>
    <source>
        <strain evidence="10">S238N-H82</strain>
    </source>
</reference>
<organism evidence="10 11">
    <name type="scientific">Branchiostoma floridae</name>
    <name type="common">Florida lancelet</name>
    <name type="synonym">Amphioxus</name>
    <dbReference type="NCBI Taxonomy" id="7739"/>
    <lineage>
        <taxon>Eukaryota</taxon>
        <taxon>Metazoa</taxon>
        <taxon>Chordata</taxon>
        <taxon>Cephalochordata</taxon>
        <taxon>Leptocardii</taxon>
        <taxon>Amphioxiformes</taxon>
        <taxon>Branchiostomatidae</taxon>
        <taxon>Branchiostoma</taxon>
    </lineage>
</organism>